<dbReference type="AlphaFoldDB" id="A0A937HC78"/>
<dbReference type="InterPro" id="IPR016181">
    <property type="entry name" value="Acyl_CoA_acyltransferase"/>
</dbReference>
<name>A0A937HC78_9PROT</name>
<dbReference type="GO" id="GO:0016747">
    <property type="term" value="F:acyltransferase activity, transferring groups other than amino-acyl groups"/>
    <property type="evidence" value="ECO:0007669"/>
    <property type="project" value="InterPro"/>
</dbReference>
<evidence type="ECO:0000313" key="3">
    <source>
        <dbReference type="Proteomes" id="UP000785783"/>
    </source>
</evidence>
<gene>
    <name evidence="2" type="ORF">ISQ19_01695</name>
</gene>
<sequence>MTKLQTIVTHLAMDAPLAVSSGEIVWPAGVSFQPEAGMALDAYRALYDMVGRKWHWVNRRHLDDRQLAALIHHPATEIFVLRRDAAPIGYVELNYKLFPQVEIVFLGLVEAEIGNGLGPLMMKRAMQIIKAREPNRVIIQTCTLDHPVALRLYQSVGFSPYRRKQVEIIDN</sequence>
<proteinExistence type="predicted"/>
<dbReference type="Pfam" id="PF00583">
    <property type="entry name" value="Acetyltransf_1"/>
    <property type="match status" value="1"/>
</dbReference>
<dbReference type="InterPro" id="IPR000182">
    <property type="entry name" value="GNAT_dom"/>
</dbReference>
<dbReference type="EMBL" id="JADHOK010000010">
    <property type="protein sequence ID" value="MBL6761390.1"/>
    <property type="molecule type" value="Genomic_DNA"/>
</dbReference>
<protein>
    <submittedName>
        <fullName evidence="2">GNAT family N-acetyltransferase</fullName>
    </submittedName>
</protein>
<feature type="domain" description="N-acetyltransferase" evidence="1">
    <location>
        <begin position="30"/>
        <end position="171"/>
    </location>
</feature>
<evidence type="ECO:0000259" key="1">
    <source>
        <dbReference type="PROSITE" id="PS51186"/>
    </source>
</evidence>
<accession>A0A937HC78</accession>
<organism evidence="2 3">
    <name type="scientific">PS1 clade bacterium</name>
    <dbReference type="NCBI Taxonomy" id="2175152"/>
    <lineage>
        <taxon>Bacteria</taxon>
        <taxon>Pseudomonadati</taxon>
        <taxon>Pseudomonadota</taxon>
        <taxon>Alphaproteobacteria</taxon>
        <taxon>PS1 clade</taxon>
    </lineage>
</organism>
<dbReference type="Gene3D" id="3.40.630.30">
    <property type="match status" value="1"/>
</dbReference>
<dbReference type="PROSITE" id="PS51186">
    <property type="entry name" value="GNAT"/>
    <property type="match status" value="1"/>
</dbReference>
<dbReference type="Proteomes" id="UP000785783">
    <property type="component" value="Unassembled WGS sequence"/>
</dbReference>
<comment type="caution">
    <text evidence="2">The sequence shown here is derived from an EMBL/GenBank/DDBJ whole genome shotgun (WGS) entry which is preliminary data.</text>
</comment>
<reference evidence="2" key="1">
    <citation type="submission" date="2020-10" db="EMBL/GenBank/DDBJ databases">
        <title>Microbiome of the Black Sea water column analyzed by genome centric metagenomics.</title>
        <authorList>
            <person name="Cabello-Yeves P.J."/>
            <person name="Callieri C."/>
            <person name="Picazo A."/>
            <person name="Mehrshad M."/>
            <person name="Haro-Moreno J.M."/>
            <person name="Roda-Garcia J."/>
            <person name="Dzembekova N."/>
            <person name="Slabakova V."/>
            <person name="Slabakova N."/>
            <person name="Moncheva S."/>
            <person name="Rodriguez-Valera F."/>
        </authorList>
    </citation>
    <scope>NUCLEOTIDE SEQUENCE</scope>
    <source>
        <strain evidence="2">BS307-5m-G5</strain>
    </source>
</reference>
<evidence type="ECO:0000313" key="2">
    <source>
        <dbReference type="EMBL" id="MBL6761390.1"/>
    </source>
</evidence>
<dbReference type="SUPFAM" id="SSF55729">
    <property type="entry name" value="Acyl-CoA N-acyltransferases (Nat)"/>
    <property type="match status" value="1"/>
</dbReference>